<evidence type="ECO:0000313" key="2">
    <source>
        <dbReference type="Proteomes" id="UP000321776"/>
    </source>
</evidence>
<proteinExistence type="predicted"/>
<dbReference type="EMBL" id="VOQS01000005">
    <property type="protein sequence ID" value="TXC81026.1"/>
    <property type="molecule type" value="Genomic_DNA"/>
</dbReference>
<sequence length="226" mass="25255">MSVSNLDLKKFNVSSRIPLGMMLPASQYKLPNLRGPVLEQMVSFNPKRYVRESRAVFNAFPAIGPEMPMVHFVLHLGDARLSWLADPTEPGVWDAMAQWNKNGVVSIALSREETHMFTIPLRHKLGEAPLDALRRLNNKPASHIFATQAIEMFELDVIDANEDPKAPPSTYRHSCLLHTAKVAWVLNRRGYVTVQPRATSDTDGFYAEVPPATSHSPKTAECDTAH</sequence>
<accession>A0A5C6V9Q0</accession>
<reference evidence="1 2" key="1">
    <citation type="journal article" date="2018" name="Int. J. Syst. Evol. Microbiol.">
        <title>Paraburkholderia azotifigens sp. nov., a nitrogen-fixing bacterium isolated from paddy soil.</title>
        <authorList>
            <person name="Choi G.M."/>
            <person name="Im W.T."/>
        </authorList>
    </citation>
    <scope>NUCLEOTIDE SEQUENCE [LARGE SCALE GENOMIC DNA]</scope>
    <source>
        <strain evidence="1 2">NF 2-5-3</strain>
    </source>
</reference>
<gene>
    <name evidence="1" type="ORF">FRZ40_43300</name>
</gene>
<protein>
    <submittedName>
        <fullName evidence="1">Uncharacterized protein</fullName>
    </submittedName>
</protein>
<evidence type="ECO:0000313" key="1">
    <source>
        <dbReference type="EMBL" id="TXC81026.1"/>
    </source>
</evidence>
<comment type="caution">
    <text evidence="1">The sequence shown here is derived from an EMBL/GenBank/DDBJ whole genome shotgun (WGS) entry which is preliminary data.</text>
</comment>
<dbReference type="AlphaFoldDB" id="A0A5C6V9Q0"/>
<dbReference type="Proteomes" id="UP000321776">
    <property type="component" value="Unassembled WGS sequence"/>
</dbReference>
<organism evidence="1 2">
    <name type="scientific">Paraburkholderia azotifigens</name>
    <dbReference type="NCBI Taxonomy" id="2057004"/>
    <lineage>
        <taxon>Bacteria</taxon>
        <taxon>Pseudomonadati</taxon>
        <taxon>Pseudomonadota</taxon>
        <taxon>Betaproteobacteria</taxon>
        <taxon>Burkholderiales</taxon>
        <taxon>Burkholderiaceae</taxon>
        <taxon>Paraburkholderia</taxon>
    </lineage>
</organism>
<dbReference type="RefSeq" id="WP_147238368.1">
    <property type="nucleotide sequence ID" value="NZ_VOQS01000005.1"/>
</dbReference>
<name>A0A5C6V9Q0_9BURK</name>